<dbReference type="PROSITE" id="PS50115">
    <property type="entry name" value="ARFGAP"/>
    <property type="match status" value="1"/>
</dbReference>
<evidence type="ECO:0000256" key="4">
    <source>
        <dbReference type="ARBA" id="ARBA00022833"/>
    </source>
</evidence>
<feature type="domain" description="Arf-GAP" evidence="7">
    <location>
        <begin position="10"/>
        <end position="128"/>
    </location>
</feature>
<reference evidence="9" key="1">
    <citation type="submission" date="2013-05" db="EMBL/GenBank/DDBJ databases">
        <title>The Genome sequence of Mucor circinelloides f. circinelloides 1006PhL.</title>
        <authorList>
            <consortium name="The Broad Institute Genomics Platform"/>
            <person name="Cuomo C."/>
            <person name="Earl A."/>
            <person name="Findley K."/>
            <person name="Lee S.C."/>
            <person name="Walker B."/>
            <person name="Young S."/>
            <person name="Zeng Q."/>
            <person name="Gargeya S."/>
            <person name="Fitzgerald M."/>
            <person name="Haas B."/>
            <person name="Abouelleil A."/>
            <person name="Allen A.W."/>
            <person name="Alvarado L."/>
            <person name="Arachchi H.M."/>
            <person name="Berlin A.M."/>
            <person name="Chapman S.B."/>
            <person name="Gainer-Dewar J."/>
            <person name="Goldberg J."/>
            <person name="Griggs A."/>
            <person name="Gujja S."/>
            <person name="Hansen M."/>
            <person name="Howarth C."/>
            <person name="Imamovic A."/>
            <person name="Ireland A."/>
            <person name="Larimer J."/>
            <person name="McCowan C."/>
            <person name="Murphy C."/>
            <person name="Pearson M."/>
            <person name="Poon T.W."/>
            <person name="Priest M."/>
            <person name="Roberts A."/>
            <person name="Saif S."/>
            <person name="Shea T."/>
            <person name="Sisk P."/>
            <person name="Sykes S."/>
            <person name="Wortman J."/>
            <person name="Nusbaum C."/>
            <person name="Birren B."/>
        </authorList>
    </citation>
    <scope>NUCLEOTIDE SEQUENCE [LARGE SCALE GENOMIC DNA]</scope>
    <source>
        <strain evidence="9">1006PhL</strain>
    </source>
</reference>
<dbReference type="InterPro" id="IPR037278">
    <property type="entry name" value="ARFGAP/RecO"/>
</dbReference>
<dbReference type="InParanoid" id="S2IWF1"/>
<evidence type="ECO:0000313" key="9">
    <source>
        <dbReference type="Proteomes" id="UP000014254"/>
    </source>
</evidence>
<keyword evidence="9" id="KW-1185">Reference proteome</keyword>
<dbReference type="EMBL" id="KE124135">
    <property type="protein sequence ID" value="EPB82011.1"/>
    <property type="molecule type" value="Genomic_DNA"/>
</dbReference>
<proteinExistence type="predicted"/>
<evidence type="ECO:0000256" key="2">
    <source>
        <dbReference type="ARBA" id="ARBA00022723"/>
    </source>
</evidence>
<evidence type="ECO:0000256" key="1">
    <source>
        <dbReference type="ARBA" id="ARBA00022468"/>
    </source>
</evidence>
<feature type="compositionally biased region" description="Basic and acidic residues" evidence="6">
    <location>
        <begin position="334"/>
        <end position="344"/>
    </location>
</feature>
<organism evidence="8 9">
    <name type="scientific">Mucor circinelloides f. circinelloides (strain 1006PhL)</name>
    <name type="common">Mucormycosis agent</name>
    <name type="synonym">Calyptromyces circinelloides</name>
    <dbReference type="NCBI Taxonomy" id="1220926"/>
    <lineage>
        <taxon>Eukaryota</taxon>
        <taxon>Fungi</taxon>
        <taxon>Fungi incertae sedis</taxon>
        <taxon>Mucoromycota</taxon>
        <taxon>Mucoromycotina</taxon>
        <taxon>Mucoromycetes</taxon>
        <taxon>Mucorales</taxon>
        <taxon>Mucorineae</taxon>
        <taxon>Mucoraceae</taxon>
        <taxon>Mucor</taxon>
    </lineage>
</organism>
<dbReference type="STRING" id="1220926.S2IWF1"/>
<dbReference type="eggNOG" id="KOG0706">
    <property type="taxonomic scope" value="Eukaryota"/>
</dbReference>
<dbReference type="SUPFAM" id="SSF57863">
    <property type="entry name" value="ArfGap/RecO-like zinc finger"/>
    <property type="match status" value="1"/>
</dbReference>
<feature type="region of interest" description="Disordered" evidence="6">
    <location>
        <begin position="309"/>
        <end position="347"/>
    </location>
</feature>
<dbReference type="OMA" id="PANQVCF"/>
<evidence type="ECO:0000256" key="5">
    <source>
        <dbReference type="PROSITE-ProRule" id="PRU00288"/>
    </source>
</evidence>
<accession>S2IWF1</accession>
<evidence type="ECO:0000313" key="8">
    <source>
        <dbReference type="EMBL" id="EPB82011.1"/>
    </source>
</evidence>
<dbReference type="PANTHER" id="PTHR45686:SF4">
    <property type="entry name" value="ADP-RIBOSYLATION FACTOR GTPASE ACTIVATING PROTEIN 3, ISOFORM H"/>
    <property type="match status" value="1"/>
</dbReference>
<feature type="compositionally biased region" description="Polar residues" evidence="6">
    <location>
        <begin position="319"/>
        <end position="331"/>
    </location>
</feature>
<dbReference type="InterPro" id="IPR038508">
    <property type="entry name" value="ArfGAP_dom_sf"/>
</dbReference>
<feature type="region of interest" description="Disordered" evidence="6">
    <location>
        <begin position="143"/>
        <end position="167"/>
    </location>
</feature>
<keyword evidence="3 5" id="KW-0863">Zinc-finger</keyword>
<dbReference type="OrthoDB" id="983479at2759"/>
<dbReference type="FunCoup" id="S2IWF1">
    <property type="interactions" value="447"/>
</dbReference>
<dbReference type="Proteomes" id="UP000014254">
    <property type="component" value="Unassembled WGS sequence"/>
</dbReference>
<sequence>MPEPTKEQIQTVFKKLKQNRYNKACFDCNAKNPNWASVSFGVYICTDCSSAHRNLGVHISFVRSTVLDSWNWEQLRMMKVGGNQAASEFFSKNGGSMNTNDARMKYTSRTGQQYKELLAKRTAQDAAANPRTVVIDIYDGAESGIEEPPATPIPPIQEPQPQPEPINIIKEDESTPVEEEKPETLVAQVKTPVAKVITPTARSARSSVGAGGARAPRKSAKSGKLGIKKAPVNFNFEAAEAQAKQDLERNIKYGQQDEDQEIEKTDKGDASSPSTATATSKPLSSRLAYMDTNNKNKEEEYEKLGFGMSRMNMNDDKTNSISMPSQKSYQQQEEDSRTAREKFGSAKAISSDQYFGRNEYDPAISAAESSRLSQFTSAKAISSDQYFGRESDMDNQTSRSYSNSNDMVSLGDWDNVQDQAVAMARKFVDQAALDLDAVKDLAENATSKVRHYFNA</sequence>
<dbReference type="GO" id="GO:0008270">
    <property type="term" value="F:zinc ion binding"/>
    <property type="evidence" value="ECO:0007669"/>
    <property type="project" value="UniProtKB-KW"/>
</dbReference>
<protein>
    <recommendedName>
        <fullName evidence="7">Arf-GAP domain-containing protein</fullName>
    </recommendedName>
</protein>
<dbReference type="CDD" id="cd08831">
    <property type="entry name" value="ArfGap_ArfGap2_3_like"/>
    <property type="match status" value="1"/>
</dbReference>
<dbReference type="AlphaFoldDB" id="S2IWF1"/>
<evidence type="ECO:0000256" key="3">
    <source>
        <dbReference type="ARBA" id="ARBA00022771"/>
    </source>
</evidence>
<dbReference type="VEuPathDB" id="FungiDB:HMPREF1544_11253"/>
<evidence type="ECO:0000256" key="6">
    <source>
        <dbReference type="SAM" id="MobiDB-lite"/>
    </source>
</evidence>
<name>S2IWF1_MUCC1</name>
<dbReference type="InterPro" id="IPR001164">
    <property type="entry name" value="ArfGAP_dom"/>
</dbReference>
<dbReference type="PRINTS" id="PR00405">
    <property type="entry name" value="REVINTRACTNG"/>
</dbReference>
<keyword evidence="2" id="KW-0479">Metal-binding</keyword>
<keyword evidence="1" id="KW-0343">GTPase activation</keyword>
<dbReference type="GO" id="GO:0000139">
    <property type="term" value="C:Golgi membrane"/>
    <property type="evidence" value="ECO:0007669"/>
    <property type="project" value="GOC"/>
</dbReference>
<gene>
    <name evidence="8" type="ORF">HMPREF1544_11253</name>
</gene>
<dbReference type="GO" id="GO:0005096">
    <property type="term" value="F:GTPase activator activity"/>
    <property type="evidence" value="ECO:0007669"/>
    <property type="project" value="UniProtKB-KW"/>
</dbReference>
<dbReference type="Pfam" id="PF01412">
    <property type="entry name" value="ArfGap"/>
    <property type="match status" value="1"/>
</dbReference>
<feature type="compositionally biased region" description="Pro residues" evidence="6">
    <location>
        <begin position="149"/>
        <end position="164"/>
    </location>
</feature>
<dbReference type="SMART" id="SM00105">
    <property type="entry name" value="ArfGap"/>
    <property type="match status" value="1"/>
</dbReference>
<dbReference type="FunFam" id="1.10.220.150:FF:000004">
    <property type="entry name" value="Putative ADP-ribosylation factor GTPase-activating protein 2"/>
    <property type="match status" value="1"/>
</dbReference>
<feature type="region of interest" description="Disordered" evidence="6">
    <location>
        <begin position="255"/>
        <end position="296"/>
    </location>
</feature>
<feature type="compositionally biased region" description="Low complexity" evidence="6">
    <location>
        <begin position="270"/>
        <end position="285"/>
    </location>
</feature>
<dbReference type="GO" id="GO:0048205">
    <property type="term" value="P:COPI coating of Golgi vesicle"/>
    <property type="evidence" value="ECO:0007669"/>
    <property type="project" value="TreeGrafter"/>
</dbReference>
<feature type="region of interest" description="Disordered" evidence="6">
    <location>
        <begin position="197"/>
        <end position="226"/>
    </location>
</feature>
<dbReference type="PANTHER" id="PTHR45686">
    <property type="entry name" value="ADP-RIBOSYLATION FACTOR GTPASE ACTIVATING PROTEIN 3, ISOFORM H-RELATED"/>
    <property type="match status" value="1"/>
</dbReference>
<evidence type="ECO:0000259" key="7">
    <source>
        <dbReference type="PROSITE" id="PS50115"/>
    </source>
</evidence>
<keyword evidence="4" id="KW-0862">Zinc</keyword>
<dbReference type="Gene3D" id="1.10.220.150">
    <property type="entry name" value="Arf GTPase activating protein"/>
    <property type="match status" value="1"/>
</dbReference>